<keyword evidence="3" id="KW-1185">Reference proteome</keyword>
<evidence type="ECO:0000313" key="3">
    <source>
        <dbReference type="Proteomes" id="UP001595075"/>
    </source>
</evidence>
<feature type="region of interest" description="Disordered" evidence="1">
    <location>
        <begin position="510"/>
        <end position="541"/>
    </location>
</feature>
<feature type="compositionally biased region" description="Polar residues" evidence="1">
    <location>
        <begin position="531"/>
        <end position="540"/>
    </location>
</feature>
<feature type="compositionally biased region" description="Acidic residues" evidence="1">
    <location>
        <begin position="990"/>
        <end position="1001"/>
    </location>
</feature>
<gene>
    <name evidence="2" type="ORF">VTL71DRAFT_11484</name>
</gene>
<feature type="region of interest" description="Disordered" evidence="1">
    <location>
        <begin position="985"/>
        <end position="1012"/>
    </location>
</feature>
<feature type="compositionally biased region" description="Polar residues" evidence="1">
    <location>
        <begin position="93"/>
        <end position="103"/>
    </location>
</feature>
<accession>A0ABR4CRZ4</accession>
<organism evidence="2 3">
    <name type="scientific">Oculimacula yallundae</name>
    <dbReference type="NCBI Taxonomy" id="86028"/>
    <lineage>
        <taxon>Eukaryota</taxon>
        <taxon>Fungi</taxon>
        <taxon>Dikarya</taxon>
        <taxon>Ascomycota</taxon>
        <taxon>Pezizomycotina</taxon>
        <taxon>Leotiomycetes</taxon>
        <taxon>Helotiales</taxon>
        <taxon>Ploettnerulaceae</taxon>
        <taxon>Oculimacula</taxon>
    </lineage>
</organism>
<proteinExistence type="predicted"/>
<feature type="region of interest" description="Disordered" evidence="1">
    <location>
        <begin position="66"/>
        <end position="115"/>
    </location>
</feature>
<reference evidence="2 3" key="1">
    <citation type="journal article" date="2024" name="Commun. Biol.">
        <title>Comparative genomic analysis of thermophilic fungi reveals convergent evolutionary adaptations and gene losses.</title>
        <authorList>
            <person name="Steindorff A.S."/>
            <person name="Aguilar-Pontes M.V."/>
            <person name="Robinson A.J."/>
            <person name="Andreopoulos B."/>
            <person name="LaButti K."/>
            <person name="Kuo A."/>
            <person name="Mondo S."/>
            <person name="Riley R."/>
            <person name="Otillar R."/>
            <person name="Haridas S."/>
            <person name="Lipzen A."/>
            <person name="Grimwood J."/>
            <person name="Schmutz J."/>
            <person name="Clum A."/>
            <person name="Reid I.D."/>
            <person name="Moisan M.C."/>
            <person name="Butler G."/>
            <person name="Nguyen T.T.M."/>
            <person name="Dewar K."/>
            <person name="Conant G."/>
            <person name="Drula E."/>
            <person name="Henrissat B."/>
            <person name="Hansel C."/>
            <person name="Singer S."/>
            <person name="Hutchinson M.I."/>
            <person name="de Vries R.P."/>
            <person name="Natvig D.O."/>
            <person name="Powell A.J."/>
            <person name="Tsang A."/>
            <person name="Grigoriev I.V."/>
        </authorList>
    </citation>
    <scope>NUCLEOTIDE SEQUENCE [LARGE SCALE GENOMIC DNA]</scope>
    <source>
        <strain evidence="2 3">CBS 494.80</strain>
    </source>
</reference>
<evidence type="ECO:0000256" key="1">
    <source>
        <dbReference type="SAM" id="MobiDB-lite"/>
    </source>
</evidence>
<dbReference type="EMBL" id="JAZHXI010000004">
    <property type="protein sequence ID" value="KAL2072141.1"/>
    <property type="molecule type" value="Genomic_DNA"/>
</dbReference>
<evidence type="ECO:0000313" key="2">
    <source>
        <dbReference type="EMBL" id="KAL2072141.1"/>
    </source>
</evidence>
<name>A0ABR4CRZ4_9HELO</name>
<sequence>MQSCLYFSRSGRPLLQYVNVQAGSFGKLLSTRSTATAAFRPIQPIHKDDTRAQSVADADEGARSKYGRGVWRGQTLDDESHDESPAGARYSTRRFQSPAQRTSLAGAHPSTATSLSHIRETLEESLRIANAKEYANVRPIKLKSRTRPESYSPATVLAKYLDLEDLAAKQAYWHEFRISLPRISLPTIVLHQLYINSISEDDWEPHDVAFREQAIEYLERRNYTIGDAERWAWILSGDNPVQNLDRLVSVSPKHPTFLLLEVLRTDIRDVRNFKKLLLHAWHHLEWRCLHHSDSLESEALSTKPHPINHNEFEVLIHRLLYQSRKIWPAATPSVARMIPLYTQYLEDCSPPNRRELGARIYDLRCKTINSILPILALPTTIEPYKSMFYNWSAQKVILNLAGNYDPPLILDKDSYRAVIRVLTASRKIDRESRAATFRERTWPPWRTEQDGMDAQRALDDDLSRALLAGIQAKEAGFRVNSYDQCLRILGGQELDGTPTIHTRKLVKWRPPFSSGAPKGSDESIETDDNTSEQAEPSSDTDVWAARVEATRDVREAWRAFVAFKEKGRTPNQALYLSIFQKLQFEQALEGRISVYDAPPGDGKEVLPIPDDNMSDFYKTHSKPPSFDVLYKQMLSSGMRPSGKCLDFLLQHAQTPAVGVKYLRDSGLHPHALQYLTGGKDTSISPGRLTPPQNILDKISDRVLHSFIHMICRFAPRAVLTTSDEFIKYELKPMERKDSLIPSEWAILDFERSPYQRLRDPLRQAARLLKEGKVKYRPSWYCLFEGLARHNVVLRPVLIGDPENDALAWRFTLSILRNFHESGMVLDPRGFMAICRTFFKFAEAAHGGSEKYDADLAAGAQLLKDEWAKLSASEVLPYSIPTLLHPIRWVHLHLYVRCLGILGHCQEIITVLEWMVQNLEELDEINGQDRNGERMLRRTLAAIRISCQYTEYEEQAMELVKQVPAWSWPDDSGVEAYTGRMERVAIRNAEPSDDEDEEADVDAYEKSRSDDEW</sequence>
<feature type="compositionally biased region" description="Basic and acidic residues" evidence="1">
    <location>
        <begin position="1002"/>
        <end position="1012"/>
    </location>
</feature>
<protein>
    <submittedName>
        <fullName evidence="2">Uncharacterized protein</fullName>
    </submittedName>
</protein>
<comment type="caution">
    <text evidence="2">The sequence shown here is derived from an EMBL/GenBank/DDBJ whole genome shotgun (WGS) entry which is preliminary data.</text>
</comment>
<dbReference type="Proteomes" id="UP001595075">
    <property type="component" value="Unassembled WGS sequence"/>
</dbReference>